<reference evidence="6 7" key="1">
    <citation type="submission" date="2019-01" db="EMBL/GenBank/DDBJ databases">
        <title>Draft Genome Sequences of Helcococcus ovis Strains Isolated from the Uterus and Vagina of Dairy Cows with Metritis.</title>
        <authorList>
            <person name="Cunha F."/>
            <person name="Jeon S.J."/>
            <person name="Kutzer P."/>
            <person name="Galvao K.N."/>
        </authorList>
    </citation>
    <scope>NUCLEOTIDE SEQUENCE [LARGE SCALE GENOMIC DNA]</scope>
    <source>
        <strain evidence="6 7">KG-37</strain>
    </source>
</reference>
<evidence type="ECO:0000256" key="1">
    <source>
        <dbReference type="ARBA" id="ARBA00001933"/>
    </source>
</evidence>
<dbReference type="OrthoDB" id="9780546at2"/>
<dbReference type="GO" id="GO:0016836">
    <property type="term" value="F:hydro-lyase activity"/>
    <property type="evidence" value="ECO:0007669"/>
    <property type="project" value="UniProtKB-UniRule"/>
</dbReference>
<gene>
    <name evidence="4" type="primary">dsdA</name>
    <name evidence="6" type="ORF">EQF91_04945</name>
</gene>
<dbReference type="InterPro" id="IPR001926">
    <property type="entry name" value="TrpB-like_PALP"/>
</dbReference>
<dbReference type="InterPro" id="IPR011780">
    <property type="entry name" value="D_Ser_am_lyase"/>
</dbReference>
<evidence type="ECO:0000313" key="7">
    <source>
        <dbReference type="Proteomes" id="UP000297454"/>
    </source>
</evidence>
<organism evidence="6 7">
    <name type="scientific">Helcococcus ovis</name>
    <dbReference type="NCBI Taxonomy" id="72026"/>
    <lineage>
        <taxon>Bacteria</taxon>
        <taxon>Bacillati</taxon>
        <taxon>Bacillota</taxon>
        <taxon>Tissierellia</taxon>
        <taxon>Tissierellales</taxon>
        <taxon>Peptoniphilaceae</taxon>
        <taxon>Helcococcus</taxon>
    </lineage>
</organism>
<dbReference type="Pfam" id="PF00291">
    <property type="entry name" value="PALP"/>
    <property type="match status" value="1"/>
</dbReference>
<evidence type="ECO:0000256" key="4">
    <source>
        <dbReference type="HAMAP-Rule" id="MF_01030"/>
    </source>
</evidence>
<dbReference type="SUPFAM" id="SSF53686">
    <property type="entry name" value="Tryptophan synthase beta subunit-like PLP-dependent enzymes"/>
    <property type="match status" value="1"/>
</dbReference>
<dbReference type="HAMAP" id="MF_01030">
    <property type="entry name" value="D_Ser_dehydrat"/>
    <property type="match status" value="1"/>
</dbReference>
<feature type="modified residue" description="N6-(pyridoxal phosphate)lysine" evidence="4">
    <location>
        <position position="117"/>
    </location>
</feature>
<keyword evidence="2 4" id="KW-0663">Pyridoxal phosphate</keyword>
<dbReference type="InterPro" id="IPR050147">
    <property type="entry name" value="Ser/Thr_Dehydratase"/>
</dbReference>
<comment type="caution">
    <text evidence="6">The sequence shown here is derived from an EMBL/GenBank/DDBJ whole genome shotgun (WGS) entry which is preliminary data.</text>
</comment>
<proteinExistence type="inferred from homology"/>
<evidence type="ECO:0000313" key="6">
    <source>
        <dbReference type="EMBL" id="TFF65846.1"/>
    </source>
</evidence>
<comment type="similarity">
    <text evidence="4">Belongs to the serine/threonine dehydratase family. DsdA subfamily.</text>
</comment>
<sequence>MHTKEELISINPLLEKVANLEPTVWINPDRETGEKAWANVEFTIDDIIDAEKRMKRFAPLMVKLFSAVEGVEESKGILESPLVHLENLEKKYKDEKNLKGNLYLKLDSHLPVCGSIKARGGLYEVLVFAETLAKENNLIDDSKDYSQFSDKNFKKLFSKYTVQVASTGNLGISVGVMGAALGFNTIVHMSNDAKEWKKTHLRNKGATVIEYDGEFSSAITQAREISIKDPYSYFVDDENSKTLFKGYSVAALRVKKQLEEMNIKVDENHPIFLYMPCGVGGSSGGVAFGFRKVLGDNVHAFFVETTHIPSFLIGASTKLHSEVSVHDLGIDGITEADGLSVARPSKFSGFTMETLLSGIFTCNDDVLFEHLKKLNELEDIRIEPSSCASIDGAVDLFNYENAKEYLENHNLMDKLDNITHICWATGGNLVPEDVMNEYLSK</sequence>
<dbReference type="EC" id="4.3.1.18" evidence="4"/>
<dbReference type="NCBIfam" id="NF002823">
    <property type="entry name" value="PRK02991.1"/>
    <property type="match status" value="1"/>
</dbReference>
<comment type="cofactor">
    <cofactor evidence="1 4">
        <name>pyridoxal 5'-phosphate</name>
        <dbReference type="ChEBI" id="CHEBI:597326"/>
    </cofactor>
</comment>
<dbReference type="PANTHER" id="PTHR48078">
    <property type="entry name" value="THREONINE DEHYDRATASE, MITOCHONDRIAL-RELATED"/>
    <property type="match status" value="1"/>
</dbReference>
<comment type="catalytic activity">
    <reaction evidence="4">
        <text>D-serine = pyruvate + NH4(+)</text>
        <dbReference type="Rhea" id="RHEA:13977"/>
        <dbReference type="ChEBI" id="CHEBI:15361"/>
        <dbReference type="ChEBI" id="CHEBI:28938"/>
        <dbReference type="ChEBI" id="CHEBI:35247"/>
        <dbReference type="EC" id="4.3.1.18"/>
    </reaction>
</comment>
<dbReference type="InterPro" id="IPR036052">
    <property type="entry name" value="TrpB-like_PALP_sf"/>
</dbReference>
<keyword evidence="7" id="KW-1185">Reference proteome</keyword>
<dbReference type="GO" id="GO:0008721">
    <property type="term" value="F:D-serine ammonia-lyase activity"/>
    <property type="evidence" value="ECO:0007669"/>
    <property type="project" value="UniProtKB-EC"/>
</dbReference>
<dbReference type="AlphaFoldDB" id="A0A4R9C2E5"/>
<accession>A0A4R9C2E5</accession>
<name>A0A4R9C2E5_9FIRM</name>
<dbReference type="PANTHER" id="PTHR48078:SF9">
    <property type="entry name" value="D-SERINE DEHYDRATASE"/>
    <property type="match status" value="1"/>
</dbReference>
<dbReference type="GO" id="GO:0030170">
    <property type="term" value="F:pyridoxal phosphate binding"/>
    <property type="evidence" value="ECO:0007669"/>
    <property type="project" value="InterPro"/>
</dbReference>
<dbReference type="RefSeq" id="WP_134711910.1">
    <property type="nucleotide sequence ID" value="NZ_CP119081.1"/>
</dbReference>
<evidence type="ECO:0000256" key="2">
    <source>
        <dbReference type="ARBA" id="ARBA00022898"/>
    </source>
</evidence>
<keyword evidence="3 4" id="KW-0456">Lyase</keyword>
<evidence type="ECO:0000256" key="3">
    <source>
        <dbReference type="ARBA" id="ARBA00023239"/>
    </source>
</evidence>
<feature type="domain" description="Tryptophan synthase beta chain-like PALP" evidence="5">
    <location>
        <begin position="75"/>
        <end position="396"/>
    </location>
</feature>
<evidence type="ECO:0000259" key="5">
    <source>
        <dbReference type="Pfam" id="PF00291"/>
    </source>
</evidence>
<dbReference type="GO" id="GO:0009097">
    <property type="term" value="P:isoleucine biosynthetic process"/>
    <property type="evidence" value="ECO:0007669"/>
    <property type="project" value="TreeGrafter"/>
</dbReference>
<dbReference type="GeneID" id="97031582"/>
<protein>
    <recommendedName>
        <fullName evidence="4">Probable D-serine dehydratase</fullName>
        <ecNumber evidence="4">4.3.1.18</ecNumber>
    </recommendedName>
    <alternativeName>
        <fullName evidence="4">D-serine deaminase</fullName>
        <shortName evidence="4">DSD</shortName>
    </alternativeName>
</protein>
<dbReference type="EMBL" id="SCFR01000015">
    <property type="protein sequence ID" value="TFF65846.1"/>
    <property type="molecule type" value="Genomic_DNA"/>
</dbReference>
<dbReference type="GO" id="GO:0036088">
    <property type="term" value="P:D-serine catabolic process"/>
    <property type="evidence" value="ECO:0007669"/>
    <property type="project" value="TreeGrafter"/>
</dbReference>
<dbReference type="Proteomes" id="UP000297454">
    <property type="component" value="Unassembled WGS sequence"/>
</dbReference>
<dbReference type="NCBIfam" id="TIGR02035">
    <property type="entry name" value="D_Ser_am_lyase"/>
    <property type="match status" value="1"/>
</dbReference>
<dbReference type="Gene3D" id="3.40.50.1100">
    <property type="match status" value="2"/>
</dbReference>